<evidence type="ECO:0000313" key="7">
    <source>
        <dbReference type="Proteomes" id="UP001497383"/>
    </source>
</evidence>
<dbReference type="SUPFAM" id="SSF52540">
    <property type="entry name" value="P-loop containing nucleoside triphosphate hydrolases"/>
    <property type="match status" value="1"/>
</dbReference>
<dbReference type="Proteomes" id="UP001497383">
    <property type="component" value="Chromosome 3"/>
</dbReference>
<organism evidence="6 7">
    <name type="scientific">Lodderomyces beijingensis</name>
    <dbReference type="NCBI Taxonomy" id="1775926"/>
    <lineage>
        <taxon>Eukaryota</taxon>
        <taxon>Fungi</taxon>
        <taxon>Dikarya</taxon>
        <taxon>Ascomycota</taxon>
        <taxon>Saccharomycotina</taxon>
        <taxon>Pichiomycetes</taxon>
        <taxon>Debaryomycetaceae</taxon>
        <taxon>Candida/Lodderomyces clade</taxon>
        <taxon>Lodderomyces</taxon>
    </lineage>
</organism>
<evidence type="ECO:0000256" key="3">
    <source>
        <dbReference type="ARBA" id="ARBA00023242"/>
    </source>
</evidence>
<feature type="compositionally biased region" description="Basic and acidic residues" evidence="4">
    <location>
        <begin position="1180"/>
        <end position="1199"/>
    </location>
</feature>
<feature type="compositionally biased region" description="Acidic residues" evidence="4">
    <location>
        <begin position="476"/>
        <end position="492"/>
    </location>
</feature>
<feature type="compositionally biased region" description="Acidic residues" evidence="4">
    <location>
        <begin position="429"/>
        <end position="455"/>
    </location>
</feature>
<dbReference type="GeneID" id="92207473"/>
<keyword evidence="3" id="KW-0539">Nucleus</keyword>
<dbReference type="EMBL" id="OZ022407">
    <property type="protein sequence ID" value="CAK9437899.1"/>
    <property type="molecule type" value="Genomic_DNA"/>
</dbReference>
<feature type="compositionally biased region" description="Basic residues" evidence="4">
    <location>
        <begin position="9"/>
        <end position="25"/>
    </location>
</feature>
<protein>
    <recommendedName>
        <fullName evidence="5">Bms1-type G domain-containing protein</fullName>
    </recommendedName>
</protein>
<dbReference type="InterPro" id="IPR027417">
    <property type="entry name" value="P-loop_NTPase"/>
</dbReference>
<evidence type="ECO:0000256" key="4">
    <source>
        <dbReference type="SAM" id="MobiDB-lite"/>
    </source>
</evidence>
<dbReference type="PANTHER" id="PTHR12858">
    <property type="entry name" value="RIBOSOME BIOGENESIS PROTEIN"/>
    <property type="match status" value="1"/>
</dbReference>
<dbReference type="InterPro" id="IPR037875">
    <property type="entry name" value="Bms1_N"/>
</dbReference>
<gene>
    <name evidence="6" type="ORF">LODBEIA_P22770</name>
</gene>
<proteinExistence type="predicted"/>
<dbReference type="InterPro" id="IPR030387">
    <property type="entry name" value="G_Bms1/Tsr1_dom"/>
</dbReference>
<accession>A0ABP0ZIT0</accession>
<dbReference type="InterPro" id="IPR003959">
    <property type="entry name" value="ATPase_AAA_core"/>
</dbReference>
<feature type="region of interest" description="Disordered" evidence="4">
    <location>
        <begin position="578"/>
        <end position="605"/>
    </location>
</feature>
<feature type="region of interest" description="Disordered" evidence="4">
    <location>
        <begin position="429"/>
        <end position="551"/>
    </location>
</feature>
<dbReference type="PROSITE" id="PS51714">
    <property type="entry name" value="G_BMS1"/>
    <property type="match status" value="1"/>
</dbReference>
<dbReference type="InterPro" id="IPR007034">
    <property type="entry name" value="BMS1_TSR1_C"/>
</dbReference>
<keyword evidence="7" id="KW-1185">Reference proteome</keyword>
<feature type="compositionally biased region" description="Acidic residues" evidence="4">
    <location>
        <begin position="764"/>
        <end position="780"/>
    </location>
</feature>
<dbReference type="RefSeq" id="XP_066829215.1">
    <property type="nucleotide sequence ID" value="XM_066972258.1"/>
</dbReference>
<dbReference type="Pfam" id="PF04950">
    <property type="entry name" value="RIBIOP_C"/>
    <property type="match status" value="1"/>
</dbReference>
<feature type="compositionally biased region" description="Acidic residues" evidence="4">
    <location>
        <begin position="587"/>
        <end position="605"/>
    </location>
</feature>
<feature type="domain" description="Bms1-type G" evidence="5">
    <location>
        <begin position="71"/>
        <end position="235"/>
    </location>
</feature>
<evidence type="ECO:0000256" key="1">
    <source>
        <dbReference type="ARBA" id="ARBA00004604"/>
    </source>
</evidence>
<feature type="compositionally biased region" description="Basic and acidic residues" evidence="4">
    <location>
        <begin position="493"/>
        <end position="523"/>
    </location>
</feature>
<dbReference type="InterPro" id="IPR039761">
    <property type="entry name" value="Bms1/Tsr1"/>
</dbReference>
<comment type="subcellular location">
    <subcellularLocation>
        <location evidence="1">Nucleus</location>
        <location evidence="1">Nucleolus</location>
    </subcellularLocation>
</comment>
<keyword evidence="2" id="KW-0690">Ribosome biogenesis</keyword>
<dbReference type="InterPro" id="IPR012948">
    <property type="entry name" value="AARP2CN"/>
</dbReference>
<feature type="compositionally biased region" description="Gly residues" evidence="4">
    <location>
        <begin position="1208"/>
        <end position="1219"/>
    </location>
</feature>
<feature type="compositionally biased region" description="Acidic residues" evidence="4">
    <location>
        <begin position="732"/>
        <end position="744"/>
    </location>
</feature>
<evidence type="ECO:0000256" key="2">
    <source>
        <dbReference type="ARBA" id="ARBA00022517"/>
    </source>
</evidence>
<name>A0ABP0ZIT0_9ASCO</name>
<reference evidence="6 7" key="1">
    <citation type="submission" date="2024-03" db="EMBL/GenBank/DDBJ databases">
        <authorList>
            <person name="Brejova B."/>
        </authorList>
    </citation>
    <scope>NUCLEOTIDE SEQUENCE [LARGE SCALE GENOMIC DNA]</scope>
    <source>
        <strain evidence="6 7">CBS 14171</strain>
    </source>
</reference>
<dbReference type="Pfam" id="PF00004">
    <property type="entry name" value="AAA"/>
    <property type="match status" value="1"/>
</dbReference>
<dbReference type="SMART" id="SM00785">
    <property type="entry name" value="AARP2CN"/>
    <property type="match status" value="1"/>
</dbReference>
<feature type="compositionally biased region" description="Acidic residues" evidence="4">
    <location>
        <begin position="680"/>
        <end position="704"/>
    </location>
</feature>
<dbReference type="Gene3D" id="3.40.50.300">
    <property type="entry name" value="P-loop containing nucleotide triphosphate hydrolases"/>
    <property type="match status" value="1"/>
</dbReference>
<dbReference type="SMART" id="SM01362">
    <property type="entry name" value="DUF663"/>
    <property type="match status" value="1"/>
</dbReference>
<feature type="compositionally biased region" description="Polar residues" evidence="4">
    <location>
        <begin position="456"/>
        <end position="465"/>
    </location>
</feature>
<sequence length="1219" mass="139020">MDQRQQSNKAHRGASKKTGAKKKLHQSGNNAKAFAVAAPRKLERMARRSHDVNERKLHVPMVDRTPDDDPPPVIIAVVGPPGTGKSTLIKSLIRRLTKTTLTEIKGPITVVSGKRRRLTFIEVNNDLNSMIDTAKVADLVLMLIDGNYGLEMETMEFLNIAQHHGMPRVLGVATHLDLFKSQSTLRTSKKRLKHRFWTEVYQGAKLFYLSGVINGRYPDREILNLSRFISVMKFRPLKWRNEHPYLLGDRITDLTHPQLIAENPKCDRKVAIYGYLHGTPLPSSQAKVHIAGVGDFTASAVEKLPDPCPTPYFEQKLEELERERIKAAAESGEPLAKTTRRRKRLEDKQKIIYAPMSDVGGVLVDKDAVYIDVGKESFNPGANEDGEIRGEGESMVTNLQEVAKTMSERYEDGPGLQLFSDSRALQDLGDAEEDDEEDDDDDEEEEGILSADEETIVNTGRTTMRNARLYGKSVSEDDEFDDVESGDEEEKEEKDGYTQEGRPRFEHIDFEEDHRAHKGRDEFEYVEDSALSSDEDAGDGEGHGQGSYHATAARLRGAKKRWDINKLIYMTNVDPADAIRRWKGEGDGNDDDEEGEEEDIEQDDADFFKKIDRKEANVDLDNSKPSFAPLEELKSRFSQKLLDDSDDEYENGYAILKKRLLTAPKLGDDNNGEGNGNGNGEDEDEDEELYGDFEDLENGEAGEAEEAKEAKSKDKDNDDFADFDAEERKEGDSEEENINEEELSVEERRRLNAAKKAQLRTQFEEEEDREFGADDPEGDTEAETWYEFQKNKMAKQLEINKAQYSEMDDAQRIKIEGYRAGSYVKIVFNELPCEFVESFNPAYPLVLGGLLATESRFGIMNARIRRHRWHKKILKSQDPLILSLGWRRFQTLPIYTTSDSRTRNRMLKYTPEHAYCFASFYGPLVAPNTTFVGFNIVDNKSTTGAFRVAATGIVEDINSSVEIVKKLKLVGHPYKIYRNTAFIKDMFSNALEVAKFEGAQIRTVSGIRGEIKRALSKPDGYFRATFEDKILMSDTIFLKTWYPIQIKKFYNPVTSLLLNHHSEWKGMRLTGQVRAENNIPTPLQDDSQYKKIDRVERKFNPLRVPKSIRSDLPFKSQIHEMKPQKKQTYMNKRAVVLGGEEKKARDLMQKIATIRREKDTKRKSKKGEKFQEKLKKIAKTEELRKEKEKERKKDYFAKEGKKRKISGDGNGGGSNKKRR</sequence>
<feature type="region of interest" description="Disordered" evidence="4">
    <location>
        <begin position="1"/>
        <end position="38"/>
    </location>
</feature>
<feature type="region of interest" description="Disordered" evidence="4">
    <location>
        <begin position="660"/>
        <end position="745"/>
    </location>
</feature>
<dbReference type="Pfam" id="PF08142">
    <property type="entry name" value="AARP2CN"/>
    <property type="match status" value="1"/>
</dbReference>
<evidence type="ECO:0000259" key="5">
    <source>
        <dbReference type="PROSITE" id="PS51714"/>
    </source>
</evidence>
<dbReference type="CDD" id="cd01882">
    <property type="entry name" value="BMS1"/>
    <property type="match status" value="1"/>
</dbReference>
<dbReference type="PANTHER" id="PTHR12858:SF2">
    <property type="entry name" value="RIBOSOME BIOGENESIS PROTEIN BMS1 HOMOLOG"/>
    <property type="match status" value="1"/>
</dbReference>
<feature type="region of interest" description="Disordered" evidence="4">
    <location>
        <begin position="758"/>
        <end position="780"/>
    </location>
</feature>
<feature type="region of interest" description="Disordered" evidence="4">
    <location>
        <begin position="1180"/>
        <end position="1219"/>
    </location>
</feature>
<feature type="compositionally biased region" description="Basic and acidic residues" evidence="4">
    <location>
        <begin position="705"/>
        <end position="718"/>
    </location>
</feature>
<evidence type="ECO:0000313" key="6">
    <source>
        <dbReference type="EMBL" id="CAK9437899.1"/>
    </source>
</evidence>